<dbReference type="PANTHER" id="PTHR46066">
    <property type="entry name" value="CHITINASE DOMAIN-CONTAINING PROTEIN 1 FAMILY MEMBER"/>
    <property type="match status" value="1"/>
</dbReference>
<evidence type="ECO:0000256" key="3">
    <source>
        <dbReference type="RuleBase" id="RU000489"/>
    </source>
</evidence>
<organism evidence="6 7">
    <name type="scientific">Halobacillus salinus</name>
    <dbReference type="NCBI Taxonomy" id="192814"/>
    <lineage>
        <taxon>Bacteria</taxon>
        <taxon>Bacillati</taxon>
        <taxon>Bacillota</taxon>
        <taxon>Bacilli</taxon>
        <taxon>Bacillales</taxon>
        <taxon>Bacillaceae</taxon>
        <taxon>Halobacillus</taxon>
    </lineage>
</organism>
<dbReference type="PANTHER" id="PTHR46066:SF2">
    <property type="entry name" value="CHITINASE DOMAIN-CONTAINING PROTEIN 1"/>
    <property type="match status" value="1"/>
</dbReference>
<dbReference type="GO" id="GO:0005975">
    <property type="term" value="P:carbohydrate metabolic process"/>
    <property type="evidence" value="ECO:0007669"/>
    <property type="project" value="InterPro"/>
</dbReference>
<accession>A0A4Z0H6B0</accession>
<evidence type="ECO:0000256" key="4">
    <source>
        <dbReference type="RuleBase" id="RU004453"/>
    </source>
</evidence>
<dbReference type="SMART" id="SM00636">
    <property type="entry name" value="Glyco_18"/>
    <property type="match status" value="1"/>
</dbReference>
<proteinExistence type="inferred from homology"/>
<evidence type="ECO:0000313" key="7">
    <source>
        <dbReference type="Proteomes" id="UP000297982"/>
    </source>
</evidence>
<name>A0A4Z0H6B0_9BACI</name>
<dbReference type="SUPFAM" id="SSF55383">
    <property type="entry name" value="Copper amine oxidase, domain N"/>
    <property type="match status" value="1"/>
</dbReference>
<dbReference type="Proteomes" id="UP000297982">
    <property type="component" value="Unassembled WGS sequence"/>
</dbReference>
<dbReference type="PROSITE" id="PS51910">
    <property type="entry name" value="GH18_2"/>
    <property type="match status" value="1"/>
</dbReference>
<dbReference type="InterPro" id="IPR001223">
    <property type="entry name" value="Glyco_hydro18_cat"/>
</dbReference>
<dbReference type="Pfam" id="PF07833">
    <property type="entry name" value="Cu_amine_oxidN1"/>
    <property type="match status" value="1"/>
</dbReference>
<evidence type="ECO:0000256" key="2">
    <source>
        <dbReference type="ARBA" id="ARBA00023295"/>
    </source>
</evidence>
<dbReference type="InterPro" id="IPR012854">
    <property type="entry name" value="Cu_amine_oxidase-like_N"/>
</dbReference>
<evidence type="ECO:0000313" key="6">
    <source>
        <dbReference type="EMBL" id="TGB04645.1"/>
    </source>
</evidence>
<keyword evidence="7" id="KW-1185">Reference proteome</keyword>
<keyword evidence="2 3" id="KW-0326">Glycosidase</keyword>
<keyword evidence="1 3" id="KW-0378">Hydrolase</keyword>
<dbReference type="RefSeq" id="WP_135327010.1">
    <property type="nucleotide sequence ID" value="NZ_SRJC01000001.1"/>
</dbReference>
<feature type="domain" description="GH18" evidence="5">
    <location>
        <begin position="247"/>
        <end position="563"/>
    </location>
</feature>
<dbReference type="InterPro" id="IPR036582">
    <property type="entry name" value="Mao_N_sf"/>
</dbReference>
<dbReference type="PROSITE" id="PS01095">
    <property type="entry name" value="GH18_1"/>
    <property type="match status" value="1"/>
</dbReference>
<reference evidence="6 7" key="1">
    <citation type="journal article" date="2003" name="Int. J. Syst. Evol. Microbiol.">
        <title>Halobacillus salinus sp. nov., isolated from a salt lake on the coast of the East Sea in Korea.</title>
        <authorList>
            <person name="Yoon J.H."/>
            <person name="Kang K.H."/>
            <person name="Park Y.H."/>
        </authorList>
    </citation>
    <scope>NUCLEOTIDE SEQUENCE [LARGE SCALE GENOMIC DNA]</scope>
    <source>
        <strain evidence="6 7">HSL-3</strain>
    </source>
</reference>
<dbReference type="STRING" id="192814.GCA_900166575_01714"/>
<dbReference type="Pfam" id="PF00704">
    <property type="entry name" value="Glyco_hydro_18"/>
    <property type="match status" value="1"/>
</dbReference>
<protein>
    <recommendedName>
        <fullName evidence="5">GH18 domain-containing protein</fullName>
    </recommendedName>
</protein>
<dbReference type="InterPro" id="IPR029070">
    <property type="entry name" value="Chitinase_insertion_sf"/>
</dbReference>
<dbReference type="AlphaFoldDB" id="A0A4Z0H6B0"/>
<comment type="caution">
    <text evidence="6">The sequence shown here is derived from an EMBL/GenBank/DDBJ whole genome shotgun (WGS) entry which is preliminary data.</text>
</comment>
<dbReference type="InterPro" id="IPR017853">
    <property type="entry name" value="GH"/>
</dbReference>
<dbReference type="GO" id="GO:0008061">
    <property type="term" value="F:chitin binding"/>
    <property type="evidence" value="ECO:0007669"/>
    <property type="project" value="InterPro"/>
</dbReference>
<dbReference type="Gene3D" id="3.20.20.80">
    <property type="entry name" value="Glycosidases"/>
    <property type="match status" value="1"/>
</dbReference>
<dbReference type="Gene3D" id="3.10.50.10">
    <property type="match status" value="1"/>
</dbReference>
<dbReference type="SUPFAM" id="SSF51445">
    <property type="entry name" value="(Trans)glycosidases"/>
    <property type="match status" value="1"/>
</dbReference>
<evidence type="ECO:0000259" key="5">
    <source>
        <dbReference type="PROSITE" id="PS51910"/>
    </source>
</evidence>
<evidence type="ECO:0000256" key="1">
    <source>
        <dbReference type="ARBA" id="ARBA00022801"/>
    </source>
</evidence>
<dbReference type="GO" id="GO:0004553">
    <property type="term" value="F:hydrolase activity, hydrolyzing O-glycosyl compounds"/>
    <property type="evidence" value="ECO:0007669"/>
    <property type="project" value="InterPro"/>
</dbReference>
<gene>
    <name evidence="6" type="ORF">E4663_06550</name>
</gene>
<comment type="similarity">
    <text evidence="4">Belongs to the glycosyl hydrolase 18 family.</text>
</comment>
<dbReference type="InterPro" id="IPR001579">
    <property type="entry name" value="Glyco_hydro_18_chit_AS"/>
</dbReference>
<sequence>MKKKKLKAIFLIGILTFLVIAGIVVATLYPFPSSEKVVGINGSTSIIYQNEVVEGAAVTTFDRQSYVPFSFIKEKVDSNIVYDEASQSVIVTMPENVYQLPTDELKYFMNQKERSLHFPVTKSENNQLFLAVSWLEQVYPVYLHRTKHALVFYENGSNKKMGEIKSSSEDYQTNLRKSPSVMSPYYINLEPGDKVYIIGEEGRFFHALSENGTIGYLPKDSVENLKSQKVDSKTEKQKRRDIHEIDEPIHVAWDAFYNSDATPTEVKPERGIDVLSPTWFHLIDGEGNIENYAKKEYVDSAHENGIDVWALFSNSFDPDLTKQVLSSFEKRQDVIRQLLDYSRVYNLDGINIDFENVYLDDGPLFTQFVREFTPLAHQAGLVVSVDVAFPDGSERWSQFLEHEQLADASDYMMVMAYDEHWANSPNPGSVASLPWVRENMNNLLELVPNDKVLLGIPLYTRLWTVTKLDNRETDVSSESMTMEEAKKWMADRKIEPEFESSTGQNVVTYEEENKTYYIWLEDKTSLQTRIQLMKEHNLAGVATWSKSFANKEAWRIIDSAMQQ</sequence>
<dbReference type="EMBL" id="SRJC01000001">
    <property type="protein sequence ID" value="TGB04645.1"/>
    <property type="molecule type" value="Genomic_DNA"/>
</dbReference>
<dbReference type="InterPro" id="IPR011583">
    <property type="entry name" value="Chitinase_II/V-like_cat"/>
</dbReference>